<dbReference type="GeneID" id="73333298"/>
<accession>A0AA37PHV9</accession>
<gene>
    <name evidence="2" type="ORF">ColSpa_12496</name>
</gene>
<organism evidence="2 3">
    <name type="scientific">Colletotrichum spaethianum</name>
    <dbReference type="NCBI Taxonomy" id="700344"/>
    <lineage>
        <taxon>Eukaryota</taxon>
        <taxon>Fungi</taxon>
        <taxon>Dikarya</taxon>
        <taxon>Ascomycota</taxon>
        <taxon>Pezizomycotina</taxon>
        <taxon>Sordariomycetes</taxon>
        <taxon>Hypocreomycetidae</taxon>
        <taxon>Glomerellales</taxon>
        <taxon>Glomerellaceae</taxon>
        <taxon>Colletotrichum</taxon>
        <taxon>Colletotrichum spaethianum species complex</taxon>
    </lineage>
</organism>
<keyword evidence="3" id="KW-1185">Reference proteome</keyword>
<protein>
    <submittedName>
        <fullName evidence="2">Uncharacterized protein</fullName>
    </submittedName>
</protein>
<dbReference type="Proteomes" id="UP001055115">
    <property type="component" value="Unassembled WGS sequence"/>
</dbReference>
<name>A0AA37PHV9_9PEZI</name>
<evidence type="ECO:0000313" key="3">
    <source>
        <dbReference type="Proteomes" id="UP001055115"/>
    </source>
</evidence>
<evidence type="ECO:0000313" key="2">
    <source>
        <dbReference type="EMBL" id="GKT52315.1"/>
    </source>
</evidence>
<dbReference type="AlphaFoldDB" id="A0AA37PHV9"/>
<proteinExistence type="predicted"/>
<dbReference type="EMBL" id="BQXU01000064">
    <property type="protein sequence ID" value="GKT52315.1"/>
    <property type="molecule type" value="Genomic_DNA"/>
</dbReference>
<sequence>MAVHRPKNAVGQSVSMTLQSGEVLAETWSRPAGRRVRVHHGPRRVHVRATRHGHVHGSLPHARHGRGCGPGPGGSHRWGQRQEREPT</sequence>
<reference evidence="2 3" key="1">
    <citation type="submission" date="2022-03" db="EMBL/GenBank/DDBJ databases">
        <title>Genome data of Colletotrichum spp.</title>
        <authorList>
            <person name="Utami Y.D."/>
            <person name="Hiruma K."/>
        </authorList>
    </citation>
    <scope>NUCLEOTIDE SEQUENCE [LARGE SCALE GENOMIC DNA]</scope>
    <source>
        <strain evidence="2 3">MAFF 239500</strain>
    </source>
</reference>
<comment type="caution">
    <text evidence="2">The sequence shown here is derived from an EMBL/GenBank/DDBJ whole genome shotgun (WGS) entry which is preliminary data.</text>
</comment>
<feature type="compositionally biased region" description="Gly residues" evidence="1">
    <location>
        <begin position="67"/>
        <end position="76"/>
    </location>
</feature>
<evidence type="ECO:0000256" key="1">
    <source>
        <dbReference type="SAM" id="MobiDB-lite"/>
    </source>
</evidence>
<dbReference type="RefSeq" id="XP_049134665.1">
    <property type="nucleotide sequence ID" value="XM_049278708.1"/>
</dbReference>
<feature type="compositionally biased region" description="Basic residues" evidence="1">
    <location>
        <begin position="52"/>
        <end position="66"/>
    </location>
</feature>
<feature type="region of interest" description="Disordered" evidence="1">
    <location>
        <begin position="52"/>
        <end position="87"/>
    </location>
</feature>